<evidence type="ECO:0000313" key="2">
    <source>
        <dbReference type="EMBL" id="RYR40897.1"/>
    </source>
</evidence>
<feature type="compositionally biased region" description="Basic and acidic residues" evidence="1">
    <location>
        <begin position="15"/>
        <end position="39"/>
    </location>
</feature>
<dbReference type="Pfam" id="PF05553">
    <property type="entry name" value="DUF761"/>
    <property type="match status" value="1"/>
</dbReference>
<proteinExistence type="predicted"/>
<evidence type="ECO:0000313" key="3">
    <source>
        <dbReference type="Proteomes" id="UP000289738"/>
    </source>
</evidence>
<feature type="compositionally biased region" description="Low complexity" evidence="1">
    <location>
        <begin position="1"/>
        <end position="11"/>
    </location>
</feature>
<keyword evidence="3" id="KW-1185">Reference proteome</keyword>
<feature type="region of interest" description="Disordered" evidence="1">
    <location>
        <begin position="1"/>
        <end position="39"/>
    </location>
</feature>
<dbReference type="AlphaFoldDB" id="A0A445BQE6"/>
<gene>
    <name evidence="2" type="ORF">Ahy_A09g046642</name>
</gene>
<name>A0A445BQE6_ARAHY</name>
<sequence>MIAISTSSSSSPYGLEKKKIESHHHDNETNKKKLERMGTNEDVNAKADAFIKNFRHHLLLQRLQSQNNYDQWLPR</sequence>
<dbReference type="EMBL" id="SDMP01000009">
    <property type="protein sequence ID" value="RYR40897.1"/>
    <property type="molecule type" value="Genomic_DNA"/>
</dbReference>
<dbReference type="InterPro" id="IPR008480">
    <property type="entry name" value="DUF761_pln"/>
</dbReference>
<evidence type="ECO:0000256" key="1">
    <source>
        <dbReference type="SAM" id="MobiDB-lite"/>
    </source>
</evidence>
<accession>A0A445BQE6</accession>
<protein>
    <submittedName>
        <fullName evidence="2">Uncharacterized protein</fullName>
    </submittedName>
</protein>
<comment type="caution">
    <text evidence="2">The sequence shown here is derived from an EMBL/GenBank/DDBJ whole genome shotgun (WGS) entry which is preliminary data.</text>
</comment>
<organism evidence="2 3">
    <name type="scientific">Arachis hypogaea</name>
    <name type="common">Peanut</name>
    <dbReference type="NCBI Taxonomy" id="3818"/>
    <lineage>
        <taxon>Eukaryota</taxon>
        <taxon>Viridiplantae</taxon>
        <taxon>Streptophyta</taxon>
        <taxon>Embryophyta</taxon>
        <taxon>Tracheophyta</taxon>
        <taxon>Spermatophyta</taxon>
        <taxon>Magnoliopsida</taxon>
        <taxon>eudicotyledons</taxon>
        <taxon>Gunneridae</taxon>
        <taxon>Pentapetalae</taxon>
        <taxon>rosids</taxon>
        <taxon>fabids</taxon>
        <taxon>Fabales</taxon>
        <taxon>Fabaceae</taxon>
        <taxon>Papilionoideae</taxon>
        <taxon>50 kb inversion clade</taxon>
        <taxon>dalbergioids sensu lato</taxon>
        <taxon>Dalbergieae</taxon>
        <taxon>Pterocarpus clade</taxon>
        <taxon>Arachis</taxon>
    </lineage>
</organism>
<reference evidence="2 3" key="1">
    <citation type="submission" date="2019-01" db="EMBL/GenBank/DDBJ databases">
        <title>Sequencing of cultivated peanut Arachis hypogaea provides insights into genome evolution and oil improvement.</title>
        <authorList>
            <person name="Chen X."/>
        </authorList>
    </citation>
    <scope>NUCLEOTIDE SEQUENCE [LARGE SCALE GENOMIC DNA]</scope>
    <source>
        <strain evidence="3">cv. Fuhuasheng</strain>
        <tissue evidence="2">Leaves</tissue>
    </source>
</reference>
<dbReference type="Proteomes" id="UP000289738">
    <property type="component" value="Chromosome A09"/>
</dbReference>